<dbReference type="SUPFAM" id="SSF50341">
    <property type="entry name" value="CheW-like"/>
    <property type="match status" value="1"/>
</dbReference>
<gene>
    <name evidence="2" type="ORF">SDC9_63061</name>
</gene>
<dbReference type="Gene3D" id="2.30.30.40">
    <property type="entry name" value="SH3 Domains"/>
    <property type="match status" value="1"/>
</dbReference>
<protein>
    <recommendedName>
        <fullName evidence="1">CheW-like domain-containing protein</fullName>
    </recommendedName>
</protein>
<feature type="domain" description="CheW-like" evidence="1">
    <location>
        <begin position="7"/>
        <end position="144"/>
    </location>
</feature>
<accession>A0A644XKG4</accession>
<dbReference type="AlphaFoldDB" id="A0A644XKG4"/>
<sequence length="152" mass="16954">MKEFENDNQVLVFERGGLNFAVPLSNVIKVIAAQEITPVASINKHLSGIINYKGEIIPVITLDNKFCLETKTLKVQDKIILTRYQDKPFAIIADNADQIISINVDSVTNMDERYTGLTKLSVADFENNIILIYDPSTIFSDTEIIGFIQSAS</sequence>
<name>A0A644XKG4_9ZZZZ</name>
<organism evidence="2">
    <name type="scientific">bioreactor metagenome</name>
    <dbReference type="NCBI Taxonomy" id="1076179"/>
    <lineage>
        <taxon>unclassified sequences</taxon>
        <taxon>metagenomes</taxon>
        <taxon>ecological metagenomes</taxon>
    </lineage>
</organism>
<reference evidence="2" key="1">
    <citation type="submission" date="2019-08" db="EMBL/GenBank/DDBJ databases">
        <authorList>
            <person name="Kucharzyk K."/>
            <person name="Murdoch R.W."/>
            <person name="Higgins S."/>
            <person name="Loffler F."/>
        </authorList>
    </citation>
    <scope>NUCLEOTIDE SEQUENCE</scope>
</reference>
<comment type="caution">
    <text evidence="2">The sequence shown here is derived from an EMBL/GenBank/DDBJ whole genome shotgun (WGS) entry which is preliminary data.</text>
</comment>
<dbReference type="PROSITE" id="PS50851">
    <property type="entry name" value="CHEW"/>
    <property type="match status" value="1"/>
</dbReference>
<dbReference type="GO" id="GO:0005829">
    <property type="term" value="C:cytosol"/>
    <property type="evidence" value="ECO:0007669"/>
    <property type="project" value="TreeGrafter"/>
</dbReference>
<dbReference type="InterPro" id="IPR036061">
    <property type="entry name" value="CheW-like_dom_sf"/>
</dbReference>
<dbReference type="SMART" id="SM00260">
    <property type="entry name" value="CheW"/>
    <property type="match status" value="1"/>
</dbReference>
<dbReference type="PANTHER" id="PTHR22617">
    <property type="entry name" value="CHEMOTAXIS SENSOR HISTIDINE KINASE-RELATED"/>
    <property type="match status" value="1"/>
</dbReference>
<proteinExistence type="predicted"/>
<evidence type="ECO:0000259" key="1">
    <source>
        <dbReference type="PROSITE" id="PS50851"/>
    </source>
</evidence>
<dbReference type="PANTHER" id="PTHR22617:SF23">
    <property type="entry name" value="CHEMOTAXIS PROTEIN CHEW"/>
    <property type="match status" value="1"/>
</dbReference>
<dbReference type="GO" id="GO:0006935">
    <property type="term" value="P:chemotaxis"/>
    <property type="evidence" value="ECO:0007669"/>
    <property type="project" value="InterPro"/>
</dbReference>
<dbReference type="Pfam" id="PF01584">
    <property type="entry name" value="CheW"/>
    <property type="match status" value="1"/>
</dbReference>
<evidence type="ECO:0000313" key="2">
    <source>
        <dbReference type="EMBL" id="MPM16680.1"/>
    </source>
</evidence>
<dbReference type="EMBL" id="VSSQ01002657">
    <property type="protein sequence ID" value="MPM16680.1"/>
    <property type="molecule type" value="Genomic_DNA"/>
</dbReference>
<dbReference type="GO" id="GO:0007165">
    <property type="term" value="P:signal transduction"/>
    <property type="evidence" value="ECO:0007669"/>
    <property type="project" value="InterPro"/>
</dbReference>
<dbReference type="InterPro" id="IPR039315">
    <property type="entry name" value="CheW"/>
</dbReference>
<dbReference type="InterPro" id="IPR002545">
    <property type="entry name" value="CheW-lke_dom"/>
</dbReference>
<dbReference type="Gene3D" id="2.40.50.180">
    <property type="entry name" value="CheA-289, Domain 4"/>
    <property type="match status" value="1"/>
</dbReference>